<reference evidence="3" key="1">
    <citation type="journal article" date="2015" name="Nature">
        <title>Complex archaea that bridge the gap between prokaryotes and eukaryotes.</title>
        <authorList>
            <person name="Spang A."/>
            <person name="Saw J.H."/>
            <person name="Jorgensen S.L."/>
            <person name="Zaremba-Niedzwiedzka K."/>
            <person name="Martijn J."/>
            <person name="Lind A.E."/>
            <person name="van Eijk R."/>
            <person name="Schleper C."/>
            <person name="Guy L."/>
            <person name="Ettema T.J."/>
        </authorList>
    </citation>
    <scope>NUCLEOTIDE SEQUENCE</scope>
</reference>
<dbReference type="EMBL" id="LAZR01025016">
    <property type="protein sequence ID" value="KKL73263.1"/>
    <property type="molecule type" value="Genomic_DNA"/>
</dbReference>
<dbReference type="InterPro" id="IPR032693">
    <property type="entry name" value="YtkA-like_dom"/>
</dbReference>
<organism evidence="3">
    <name type="scientific">marine sediment metagenome</name>
    <dbReference type="NCBI Taxonomy" id="412755"/>
    <lineage>
        <taxon>unclassified sequences</taxon>
        <taxon>metagenomes</taxon>
        <taxon>ecological metagenomes</taxon>
    </lineage>
</organism>
<name>A0A0F9EGS4_9ZZZZ</name>
<evidence type="ECO:0000313" key="3">
    <source>
        <dbReference type="EMBL" id="KKL73263.1"/>
    </source>
</evidence>
<gene>
    <name evidence="3" type="ORF">LCGC14_2076660</name>
</gene>
<evidence type="ECO:0000256" key="1">
    <source>
        <dbReference type="SAM" id="MobiDB-lite"/>
    </source>
</evidence>
<sequence length="145" mass="16049">MNQRFIISAAVALCALLAALTLFPSPVAARMDSEVTCEPTDMPLVYDCTIKLTDRKTGQPIENAKFMMHTSMPSMPMAHHKAPVEGKPGNAPGVYHGTFHFEMAGEWAIDIRTTAPSRDQMRHTIKVHKKGASSEHKKPMKHLKP</sequence>
<accession>A0A0F9EGS4</accession>
<dbReference type="AlphaFoldDB" id="A0A0F9EGS4"/>
<feature type="domain" description="YtkA-like" evidence="2">
    <location>
        <begin position="40"/>
        <end position="111"/>
    </location>
</feature>
<dbReference type="Pfam" id="PF13115">
    <property type="entry name" value="YtkA"/>
    <property type="match status" value="1"/>
</dbReference>
<proteinExistence type="predicted"/>
<evidence type="ECO:0000259" key="2">
    <source>
        <dbReference type="Pfam" id="PF13115"/>
    </source>
</evidence>
<protein>
    <recommendedName>
        <fullName evidence="2">YtkA-like domain-containing protein</fullName>
    </recommendedName>
</protein>
<feature type="region of interest" description="Disordered" evidence="1">
    <location>
        <begin position="125"/>
        <end position="145"/>
    </location>
</feature>
<comment type="caution">
    <text evidence="3">The sequence shown here is derived from an EMBL/GenBank/DDBJ whole genome shotgun (WGS) entry which is preliminary data.</text>
</comment>